<dbReference type="SUPFAM" id="SSF51556">
    <property type="entry name" value="Metallo-dependent hydrolases"/>
    <property type="match status" value="1"/>
</dbReference>
<dbReference type="PIRSF" id="PIRSF005902">
    <property type="entry name" value="DNase_TatD"/>
    <property type="match status" value="1"/>
</dbReference>
<dbReference type="InterPro" id="IPR001130">
    <property type="entry name" value="TatD-like"/>
</dbReference>
<organism evidence="4 5">
    <name type="scientific">[Clostridium] symbiosum ATCC 14940</name>
    <dbReference type="NCBI Taxonomy" id="411472"/>
    <lineage>
        <taxon>Bacteria</taxon>
        <taxon>Bacillati</taxon>
        <taxon>Bacillota</taxon>
        <taxon>Clostridia</taxon>
        <taxon>Lachnospirales</taxon>
        <taxon>Lachnospiraceae</taxon>
        <taxon>Otoolea</taxon>
    </lineage>
</organism>
<dbReference type="InterPro" id="IPR015991">
    <property type="entry name" value="TatD/YcfH-like"/>
</dbReference>
<dbReference type="Pfam" id="PF01026">
    <property type="entry name" value="TatD_DNase"/>
    <property type="match status" value="1"/>
</dbReference>
<dbReference type="Gene3D" id="3.20.20.140">
    <property type="entry name" value="Metal-dependent hydrolases"/>
    <property type="match status" value="1"/>
</dbReference>
<dbReference type="NCBIfam" id="TIGR00010">
    <property type="entry name" value="YchF/TatD family DNA exonuclease"/>
    <property type="match status" value="1"/>
</dbReference>
<sequence length="277" mass="31542">MVHEYKNGEESRRKQMIFDTHAHYDDEAFDEDREALLEGLTEHGIEAVVNIGNDMLSTEHTLELTKRYPQVYGAAGVHPSSSAELDEEKFSLLRTAAMDPQIVAVGETGLDYYWDEPDRGIQKYWFGRQLELAREVRRPVVIHSRDAAKDTFDIMKEHRAEEIGGVIHCFSYGRDMAREFLNLGFYLGIGGVLTFGNAKKLKEVVEYAPLDRLVLETDCPYLAPVPNRGKRNSSYNLPYVADAMAEIKGLSRDEIIRVTNRNAKQLYRLAPGKAERN</sequence>
<feature type="binding site" evidence="3">
    <location>
        <position position="168"/>
    </location>
    <ligand>
        <name>a divalent metal cation</name>
        <dbReference type="ChEBI" id="CHEBI:60240"/>
        <label>2</label>
    </ligand>
</feature>
<evidence type="ECO:0000313" key="4">
    <source>
        <dbReference type="EMBL" id="ERI75538.1"/>
    </source>
</evidence>
<dbReference type="FunFam" id="3.20.20.140:FF:000005">
    <property type="entry name" value="TatD family hydrolase"/>
    <property type="match status" value="1"/>
</dbReference>
<dbReference type="PANTHER" id="PTHR46124:SF2">
    <property type="entry name" value="D-AMINOACYL-TRNA DEACYLASE"/>
    <property type="match status" value="1"/>
</dbReference>
<dbReference type="AlphaFoldDB" id="A0ABC9TVI2"/>
<feature type="binding site" evidence="3">
    <location>
        <position position="23"/>
    </location>
    <ligand>
        <name>a divalent metal cation</name>
        <dbReference type="ChEBI" id="CHEBI:60240"/>
        <label>1</label>
    </ligand>
</feature>
<dbReference type="CDD" id="cd01310">
    <property type="entry name" value="TatD_DNAse"/>
    <property type="match status" value="1"/>
</dbReference>
<feature type="binding site" evidence="3">
    <location>
        <position position="218"/>
    </location>
    <ligand>
        <name>a divalent metal cation</name>
        <dbReference type="ChEBI" id="CHEBI:60240"/>
        <label>1</label>
    </ligand>
</feature>
<dbReference type="PANTHER" id="PTHR46124">
    <property type="entry name" value="D-AMINOACYL-TRNA DEACYLASE"/>
    <property type="match status" value="1"/>
</dbReference>
<dbReference type="GO" id="GO:0046872">
    <property type="term" value="F:metal ion binding"/>
    <property type="evidence" value="ECO:0007669"/>
    <property type="project" value="UniProtKB-KW"/>
</dbReference>
<protein>
    <submittedName>
        <fullName evidence="4">Hydrolase, TatD family</fullName>
    </submittedName>
</protein>
<accession>A0ABC9TVI2</accession>
<keyword evidence="2 4" id="KW-0378">Hydrolase</keyword>
<evidence type="ECO:0000256" key="1">
    <source>
        <dbReference type="ARBA" id="ARBA00022723"/>
    </source>
</evidence>
<feature type="binding site" evidence="3">
    <location>
        <position position="143"/>
    </location>
    <ligand>
        <name>a divalent metal cation</name>
        <dbReference type="ChEBI" id="CHEBI:60240"/>
        <label>2</label>
    </ligand>
</feature>
<keyword evidence="1 3" id="KW-0479">Metal-binding</keyword>
<evidence type="ECO:0000313" key="5">
    <source>
        <dbReference type="Proteomes" id="UP000016491"/>
    </source>
</evidence>
<dbReference type="GO" id="GO:0016787">
    <property type="term" value="F:hydrolase activity"/>
    <property type="evidence" value="ECO:0007669"/>
    <property type="project" value="UniProtKB-KW"/>
</dbReference>
<feature type="binding site" evidence="3">
    <location>
        <position position="21"/>
    </location>
    <ligand>
        <name>a divalent metal cation</name>
        <dbReference type="ChEBI" id="CHEBI:60240"/>
        <label>1</label>
    </ligand>
</feature>
<dbReference type="EMBL" id="AWSU01000244">
    <property type="protein sequence ID" value="ERI75538.1"/>
    <property type="molecule type" value="Genomic_DNA"/>
</dbReference>
<evidence type="ECO:0000256" key="2">
    <source>
        <dbReference type="ARBA" id="ARBA00022801"/>
    </source>
</evidence>
<reference evidence="4 5" key="1">
    <citation type="submission" date="2013-07" db="EMBL/GenBank/DDBJ databases">
        <authorList>
            <person name="Weinstock G."/>
            <person name="Sodergren E."/>
            <person name="Wylie T."/>
            <person name="Fulton L."/>
            <person name="Fulton R."/>
            <person name="Fronick C."/>
            <person name="O'Laughlin M."/>
            <person name="Godfrey J."/>
            <person name="Miner T."/>
            <person name="Herter B."/>
            <person name="Appelbaum E."/>
            <person name="Cordes M."/>
            <person name="Lek S."/>
            <person name="Wollam A."/>
            <person name="Pepin K.H."/>
            <person name="Palsikar V.B."/>
            <person name="Mitreva M."/>
            <person name="Wilson R.K."/>
        </authorList>
    </citation>
    <scope>NUCLEOTIDE SEQUENCE [LARGE SCALE GENOMIC DNA]</scope>
    <source>
        <strain evidence="4 5">ATCC 14940</strain>
    </source>
</reference>
<comment type="caution">
    <text evidence="4">The sequence shown here is derived from an EMBL/GenBank/DDBJ whole genome shotgun (WGS) entry which is preliminary data.</text>
</comment>
<evidence type="ECO:0000256" key="3">
    <source>
        <dbReference type="PIRSR" id="PIRSR005902-1"/>
    </source>
</evidence>
<dbReference type="InterPro" id="IPR032466">
    <property type="entry name" value="Metal_Hydrolase"/>
</dbReference>
<name>A0ABC9TVI2_CLOSY</name>
<feature type="binding site" evidence="3">
    <location>
        <position position="107"/>
    </location>
    <ligand>
        <name>a divalent metal cation</name>
        <dbReference type="ChEBI" id="CHEBI:60240"/>
        <label>1</label>
    </ligand>
</feature>
<dbReference type="Proteomes" id="UP000016491">
    <property type="component" value="Unassembled WGS sequence"/>
</dbReference>
<gene>
    <name evidence="4" type="ORF">CLOSYM_03170</name>
</gene>
<proteinExistence type="predicted"/>